<dbReference type="CDD" id="cd01335">
    <property type="entry name" value="Radical_SAM"/>
    <property type="match status" value="1"/>
</dbReference>
<comment type="catalytic activity">
    <reaction evidence="11">
        <text>N(6)-dimethylallyladenosine(37) in tRNA + (sulfur carrier)-SH + AH2 + S-adenosyl-L-methionine = 2-thio-N(6)-dimethylallyladenosine(37) in tRNA + (sulfur carrier)-H + 5'-deoxyadenosine + L-methionine + A + H(+)</text>
        <dbReference type="Rhea" id="RHEA:36339"/>
        <dbReference type="Rhea" id="RHEA-COMP:10375"/>
        <dbReference type="Rhea" id="RHEA-COMP:10377"/>
        <dbReference type="Rhea" id="RHEA-COMP:14737"/>
        <dbReference type="Rhea" id="RHEA-COMP:14739"/>
        <dbReference type="ChEBI" id="CHEBI:13193"/>
        <dbReference type="ChEBI" id="CHEBI:15378"/>
        <dbReference type="ChEBI" id="CHEBI:17319"/>
        <dbReference type="ChEBI" id="CHEBI:17499"/>
        <dbReference type="ChEBI" id="CHEBI:29917"/>
        <dbReference type="ChEBI" id="CHEBI:57844"/>
        <dbReference type="ChEBI" id="CHEBI:59789"/>
        <dbReference type="ChEBI" id="CHEBI:64428"/>
        <dbReference type="ChEBI" id="CHEBI:74415"/>
        <dbReference type="ChEBI" id="CHEBI:74416"/>
    </reaction>
    <physiologicalReaction direction="left-to-right" evidence="11">
        <dbReference type="Rhea" id="RHEA:36340"/>
    </physiologicalReaction>
</comment>
<evidence type="ECO:0000256" key="3">
    <source>
        <dbReference type="ARBA" id="ARBA00022490"/>
    </source>
</evidence>
<dbReference type="Gene3D" id="3.40.50.12160">
    <property type="entry name" value="Methylthiotransferase, N-terminal domain"/>
    <property type="match status" value="1"/>
</dbReference>
<gene>
    <name evidence="14" type="primary">miaB</name>
    <name evidence="19" type="ORF">HMPREF9710_01521</name>
</gene>
<dbReference type="NCBIfam" id="TIGR00089">
    <property type="entry name" value="MiaB/RimO family radical SAM methylthiotransferase"/>
    <property type="match status" value="1"/>
</dbReference>
<dbReference type="Pfam" id="PF00919">
    <property type="entry name" value="UPF0004"/>
    <property type="match status" value="1"/>
</dbReference>
<dbReference type="HOGENOM" id="CLU_018697_2_0_4"/>
<dbReference type="InterPro" id="IPR007197">
    <property type="entry name" value="rSAM"/>
</dbReference>
<evidence type="ECO:0000256" key="11">
    <source>
        <dbReference type="ARBA" id="ARBA00050926"/>
    </source>
</evidence>
<evidence type="ECO:0000313" key="19">
    <source>
        <dbReference type="EMBL" id="EKU83123.1"/>
    </source>
</evidence>
<dbReference type="Gene3D" id="3.80.30.20">
    <property type="entry name" value="tm_1862 like domain"/>
    <property type="match status" value="1"/>
</dbReference>
<dbReference type="InterPro" id="IPR058240">
    <property type="entry name" value="rSAM_sf"/>
</dbReference>
<dbReference type="InterPro" id="IPR002792">
    <property type="entry name" value="TRAM_dom"/>
</dbReference>
<dbReference type="InterPro" id="IPR005839">
    <property type="entry name" value="Methylthiotransferase"/>
</dbReference>
<comment type="function">
    <text evidence="1 14">Catalyzes the methylthiolation of N6-(dimethylallyl)adenosine (i(6)A), leading to the formation of 2-methylthio-N6-(dimethylallyl)adenosine (ms(2)i(6)A) at position 37 in tRNAs that read codons beginning with uridine.</text>
</comment>
<dbReference type="PROSITE" id="PS50926">
    <property type="entry name" value="TRAM"/>
    <property type="match status" value="1"/>
</dbReference>
<reference evidence="19 20" key="1">
    <citation type="submission" date="2012-09" db="EMBL/GenBank/DDBJ databases">
        <title>The Genome Sequence of Massilia timonae CCUG 45783.</title>
        <authorList>
            <consortium name="The Broad Institute Genome Sequencing Platform"/>
            <person name="Earl A."/>
            <person name="Ward D."/>
            <person name="Feldgarden M."/>
            <person name="Gevers D."/>
            <person name="Huys G."/>
            <person name="Walker B."/>
            <person name="Young S.K."/>
            <person name="Zeng Q."/>
            <person name="Gargeya S."/>
            <person name="Fitzgerald M."/>
            <person name="Haas B."/>
            <person name="Abouelleil A."/>
            <person name="Alvarado L."/>
            <person name="Arachchi H.M."/>
            <person name="Berlin A.M."/>
            <person name="Chapman S.B."/>
            <person name="Goldberg J."/>
            <person name="Griggs A."/>
            <person name="Gujja S."/>
            <person name="Hansen M."/>
            <person name="Howarth C."/>
            <person name="Imamovic A."/>
            <person name="Larimer J."/>
            <person name="McCowen C."/>
            <person name="Montmayeur A."/>
            <person name="Murphy C."/>
            <person name="Neiman D."/>
            <person name="Pearson M."/>
            <person name="Priest M."/>
            <person name="Roberts A."/>
            <person name="Saif S."/>
            <person name="Shea T."/>
            <person name="Sisk P."/>
            <person name="Sykes S."/>
            <person name="Wortman J."/>
            <person name="Nusbaum C."/>
            <person name="Birren B."/>
        </authorList>
    </citation>
    <scope>NUCLEOTIDE SEQUENCE [LARGE SCALE GENOMIC DNA]</scope>
    <source>
        <strain evidence="19 20">CCUG 45783</strain>
    </source>
</reference>
<feature type="binding site" evidence="14">
    <location>
        <position position="107"/>
    </location>
    <ligand>
        <name>[4Fe-4S] cluster</name>
        <dbReference type="ChEBI" id="CHEBI:49883"/>
        <label>1</label>
    </ligand>
</feature>
<dbReference type="GO" id="GO:0005829">
    <property type="term" value="C:cytosol"/>
    <property type="evidence" value="ECO:0007669"/>
    <property type="project" value="TreeGrafter"/>
</dbReference>
<keyword evidence="3 14" id="KW-0963">Cytoplasm</keyword>
<evidence type="ECO:0000256" key="9">
    <source>
        <dbReference type="ARBA" id="ARBA00023014"/>
    </source>
</evidence>
<dbReference type="SUPFAM" id="SSF102114">
    <property type="entry name" value="Radical SAM enzymes"/>
    <property type="match status" value="1"/>
</dbReference>
<evidence type="ECO:0000259" key="18">
    <source>
        <dbReference type="PROSITE" id="PS51918"/>
    </source>
</evidence>
<comment type="similarity">
    <text evidence="14">Belongs to the methylthiotransferase family. MiaB subfamily.</text>
</comment>
<dbReference type="FunFam" id="3.80.30.20:FF:000001">
    <property type="entry name" value="tRNA-2-methylthio-N(6)-dimethylallyladenosine synthase 2"/>
    <property type="match status" value="1"/>
</dbReference>
<evidence type="ECO:0000256" key="4">
    <source>
        <dbReference type="ARBA" id="ARBA00022679"/>
    </source>
</evidence>
<feature type="domain" description="Radical SAM core" evidence="18">
    <location>
        <begin position="167"/>
        <end position="399"/>
    </location>
</feature>
<evidence type="ECO:0000256" key="8">
    <source>
        <dbReference type="ARBA" id="ARBA00023004"/>
    </source>
</evidence>
<feature type="binding site" evidence="14">
    <location>
        <position position="188"/>
    </location>
    <ligand>
        <name>[4Fe-4S] cluster</name>
        <dbReference type="ChEBI" id="CHEBI:49883"/>
        <label>2</label>
        <note>4Fe-4S-S-AdoMet</note>
    </ligand>
</feature>
<comment type="catalytic activity">
    <reaction evidence="12">
        <text>2-thio-N(6)-dimethylallyladenosine(37) in tRNA + S-adenosyl-L-methionine = 2-methylsulfanyl-N(6)-dimethylallyladenosine(37) in tRNA + S-adenosyl-L-homocysteine + H(+)</text>
        <dbReference type="Rhea" id="RHEA:37063"/>
        <dbReference type="Rhea" id="RHEA-COMP:10376"/>
        <dbReference type="Rhea" id="RHEA-COMP:10377"/>
        <dbReference type="ChEBI" id="CHEBI:15378"/>
        <dbReference type="ChEBI" id="CHEBI:57856"/>
        <dbReference type="ChEBI" id="CHEBI:59789"/>
        <dbReference type="ChEBI" id="CHEBI:74416"/>
        <dbReference type="ChEBI" id="CHEBI:74417"/>
    </reaction>
    <physiologicalReaction direction="left-to-right" evidence="12">
        <dbReference type="Rhea" id="RHEA:37064"/>
    </physiologicalReaction>
</comment>
<feature type="region of interest" description="Disordered" evidence="15">
    <location>
        <begin position="1"/>
        <end position="24"/>
    </location>
</feature>
<dbReference type="GO" id="GO:0051539">
    <property type="term" value="F:4 iron, 4 sulfur cluster binding"/>
    <property type="evidence" value="ECO:0007669"/>
    <property type="project" value="UniProtKB-UniRule"/>
</dbReference>
<comment type="subcellular location">
    <subcellularLocation>
        <location evidence="14">Cytoplasm</location>
    </subcellularLocation>
</comment>
<dbReference type="GO" id="GO:0046872">
    <property type="term" value="F:metal ion binding"/>
    <property type="evidence" value="ECO:0007669"/>
    <property type="project" value="UniProtKB-KW"/>
</dbReference>
<accession>K9DFW0</accession>
<dbReference type="PANTHER" id="PTHR43020">
    <property type="entry name" value="CDK5 REGULATORY SUBUNIT-ASSOCIATED PROTEIN 1"/>
    <property type="match status" value="1"/>
</dbReference>
<keyword evidence="2 14" id="KW-0004">4Fe-4S</keyword>
<dbReference type="HAMAP" id="MF_01864">
    <property type="entry name" value="tRNA_metthiotr_MiaB"/>
    <property type="match status" value="1"/>
</dbReference>
<dbReference type="Proteomes" id="UP000009874">
    <property type="component" value="Unassembled WGS sequence"/>
</dbReference>
<evidence type="ECO:0000256" key="14">
    <source>
        <dbReference type="HAMAP-Rule" id="MF_01864"/>
    </source>
</evidence>
<dbReference type="InterPro" id="IPR006463">
    <property type="entry name" value="MiaB_methiolase"/>
</dbReference>
<feature type="binding site" evidence="14">
    <location>
        <position position="36"/>
    </location>
    <ligand>
        <name>[4Fe-4S] cluster</name>
        <dbReference type="ChEBI" id="CHEBI:49883"/>
        <label>1</label>
    </ligand>
</feature>
<dbReference type="EMBL" id="AGZI01000017">
    <property type="protein sequence ID" value="EKU83123.1"/>
    <property type="molecule type" value="Genomic_DNA"/>
</dbReference>
<keyword evidence="4 14" id="KW-0808">Transferase</keyword>
<feature type="domain" description="TRAM" evidence="16">
    <location>
        <begin position="402"/>
        <end position="468"/>
    </location>
</feature>
<comment type="cofactor">
    <cofactor evidence="14">
        <name>[4Fe-4S] cluster</name>
        <dbReference type="ChEBI" id="CHEBI:49883"/>
    </cofactor>
    <text evidence="14">Binds 2 [4Fe-4S] clusters. One cluster is coordinated with 3 cysteines and an exchangeable S-adenosyl-L-methionine.</text>
</comment>
<keyword evidence="8 14" id="KW-0408">Iron</keyword>
<keyword evidence="7 14" id="KW-0479">Metal-binding</keyword>
<feature type="binding site" evidence="14">
    <location>
        <position position="185"/>
    </location>
    <ligand>
        <name>[4Fe-4S] cluster</name>
        <dbReference type="ChEBI" id="CHEBI:49883"/>
        <label>2</label>
        <note>4Fe-4S-S-AdoMet</note>
    </ligand>
</feature>
<dbReference type="PROSITE" id="PS51918">
    <property type="entry name" value="RADICAL_SAM"/>
    <property type="match status" value="1"/>
</dbReference>
<keyword evidence="6 14" id="KW-0819">tRNA processing</keyword>
<dbReference type="SFLD" id="SFLDG01061">
    <property type="entry name" value="methylthiotransferase"/>
    <property type="match status" value="1"/>
</dbReference>
<keyword evidence="20" id="KW-1185">Reference proteome</keyword>
<dbReference type="PANTHER" id="PTHR43020:SF2">
    <property type="entry name" value="MITOCHONDRIAL TRNA METHYLTHIOTRANSFERASE CDK5RAP1"/>
    <property type="match status" value="1"/>
</dbReference>
<feature type="binding site" evidence="14">
    <location>
        <position position="73"/>
    </location>
    <ligand>
        <name>[4Fe-4S] cluster</name>
        <dbReference type="ChEBI" id="CHEBI:49883"/>
        <label>1</label>
    </ligand>
</feature>
<feature type="domain" description="MTTase N-terminal" evidence="17">
    <location>
        <begin position="27"/>
        <end position="144"/>
    </location>
</feature>
<comment type="caution">
    <text evidence="19">The sequence shown here is derived from an EMBL/GenBank/DDBJ whole genome shotgun (WGS) entry which is preliminary data.</text>
</comment>
<evidence type="ECO:0000256" key="7">
    <source>
        <dbReference type="ARBA" id="ARBA00022723"/>
    </source>
</evidence>
<dbReference type="SFLD" id="SFLDF00273">
    <property type="entry name" value="(dimethylallyl)adenosine_tRNA"/>
    <property type="match status" value="1"/>
</dbReference>
<dbReference type="InterPro" id="IPR013848">
    <property type="entry name" value="Methylthiotransferase_N"/>
</dbReference>
<keyword evidence="5 14" id="KW-0949">S-adenosyl-L-methionine</keyword>
<proteinExistence type="inferred from homology"/>
<dbReference type="EC" id="2.8.4.3" evidence="10 14"/>
<dbReference type="eggNOG" id="COG0621">
    <property type="taxonomic scope" value="Bacteria"/>
</dbReference>
<feature type="binding site" evidence="14">
    <location>
        <position position="181"/>
    </location>
    <ligand>
        <name>[4Fe-4S] cluster</name>
        <dbReference type="ChEBI" id="CHEBI:49883"/>
        <label>2</label>
        <note>4Fe-4S-S-AdoMet</note>
    </ligand>
</feature>
<dbReference type="FunFam" id="3.40.50.12160:FF:000001">
    <property type="entry name" value="tRNA-2-methylthio-N(6)-dimethylallyladenosine synthase"/>
    <property type="match status" value="1"/>
</dbReference>
<dbReference type="AlphaFoldDB" id="K9DFW0"/>
<dbReference type="Pfam" id="PF04055">
    <property type="entry name" value="Radical_SAM"/>
    <property type="match status" value="1"/>
</dbReference>
<dbReference type="InterPro" id="IPR020612">
    <property type="entry name" value="Methylthiotransferase_CS"/>
</dbReference>
<evidence type="ECO:0000256" key="1">
    <source>
        <dbReference type="ARBA" id="ARBA00003234"/>
    </source>
</evidence>
<evidence type="ECO:0000256" key="13">
    <source>
        <dbReference type="ARBA" id="ARBA00052587"/>
    </source>
</evidence>
<dbReference type="InterPro" id="IPR006638">
    <property type="entry name" value="Elp3/MiaA/NifB-like_rSAM"/>
</dbReference>
<evidence type="ECO:0000259" key="17">
    <source>
        <dbReference type="PROSITE" id="PS51449"/>
    </source>
</evidence>
<dbReference type="SMART" id="SM00729">
    <property type="entry name" value="Elp3"/>
    <property type="match status" value="1"/>
</dbReference>
<evidence type="ECO:0000313" key="20">
    <source>
        <dbReference type="Proteomes" id="UP000009874"/>
    </source>
</evidence>
<sequence>MPNYGKLAPVHALSMPRSPPTSNSMQKKVFIKTFGCQMNEYDSDKMLDVLGASDGLVRTDTPEDADVILFNTCSIREKSQEKVFSDLGRIKELKRKNPELVIGVGGCVASQEGDAIVKRAPYVDVVFGPQTLHRLPQLIQDRRQSGKSQVDISFPEIEKFDFLPPAKVEGPVAYVSIMEGCSKYCSYCVVPYTRGEEVSRRFEDVLTEVAGLAAQGVKEIMLLGQNVNAFRGAMESGDTADFALLLEYIAEIPGIERLRFVTSHPKEFSQRLIDAYARIPQLVSHLYLPVQHGSDRVLNAMKRGYTGLEYKSIIRRLRAVRPNMTFSSDFIVGFPGETEADFEAMMKLVEDVNFDNSFSFIFSKRPGTPAANLEDDTPHEVKLARLQRLQALIDLNTRKHSAAMVGTVQRVLVEGVAKKDATQLQGRAENNRVVLFPLDSTNASLIGQLADVRIVASHDYYLRGELVANLDTIAKAS</sequence>
<dbReference type="Pfam" id="PF01938">
    <property type="entry name" value="TRAM"/>
    <property type="match status" value="1"/>
</dbReference>
<evidence type="ECO:0000256" key="15">
    <source>
        <dbReference type="SAM" id="MobiDB-lite"/>
    </source>
</evidence>
<evidence type="ECO:0000256" key="2">
    <source>
        <dbReference type="ARBA" id="ARBA00022485"/>
    </source>
</evidence>
<organism evidence="19 20">
    <name type="scientific">Massilia timonae CCUG 45783</name>
    <dbReference type="NCBI Taxonomy" id="883126"/>
    <lineage>
        <taxon>Bacteria</taxon>
        <taxon>Pseudomonadati</taxon>
        <taxon>Pseudomonadota</taxon>
        <taxon>Betaproteobacteria</taxon>
        <taxon>Burkholderiales</taxon>
        <taxon>Oxalobacteraceae</taxon>
        <taxon>Telluria group</taxon>
        <taxon>Massilia</taxon>
    </lineage>
</organism>
<keyword evidence="9 14" id="KW-0411">Iron-sulfur</keyword>
<dbReference type="STRING" id="47229.LO55_2117"/>
<dbReference type="GO" id="GO:0035597">
    <property type="term" value="F:tRNA-2-methylthio-N(6)-dimethylallyladenosine(37) synthase activity"/>
    <property type="evidence" value="ECO:0007669"/>
    <property type="project" value="UniProtKB-EC"/>
</dbReference>
<evidence type="ECO:0000256" key="5">
    <source>
        <dbReference type="ARBA" id="ARBA00022691"/>
    </source>
</evidence>
<evidence type="ECO:0000256" key="10">
    <source>
        <dbReference type="ARBA" id="ARBA00033765"/>
    </source>
</evidence>
<evidence type="ECO:0000256" key="6">
    <source>
        <dbReference type="ARBA" id="ARBA00022694"/>
    </source>
</evidence>
<dbReference type="SFLD" id="SFLDG01082">
    <property type="entry name" value="B12-binding_domain_containing"/>
    <property type="match status" value="1"/>
</dbReference>
<dbReference type="InterPro" id="IPR038135">
    <property type="entry name" value="Methylthiotransferase_N_sf"/>
</dbReference>
<dbReference type="NCBIfam" id="TIGR01574">
    <property type="entry name" value="miaB-methiolase"/>
    <property type="match status" value="1"/>
</dbReference>
<dbReference type="InterPro" id="IPR023404">
    <property type="entry name" value="rSAM_horseshoe"/>
</dbReference>
<dbReference type="SFLD" id="SFLDS00029">
    <property type="entry name" value="Radical_SAM"/>
    <property type="match status" value="1"/>
</dbReference>
<evidence type="ECO:0000259" key="16">
    <source>
        <dbReference type="PROSITE" id="PS50926"/>
    </source>
</evidence>
<comment type="subunit">
    <text evidence="14">Monomer.</text>
</comment>
<protein>
    <recommendedName>
        <fullName evidence="10 14">tRNA-2-methylthio-N(6)-dimethylallyladenosine synthase</fullName>
        <ecNumber evidence="10 14">2.8.4.3</ecNumber>
    </recommendedName>
    <alternativeName>
        <fullName evidence="14">(Dimethylallyl)adenosine tRNA methylthiotransferase MiaB</fullName>
    </alternativeName>
    <alternativeName>
        <fullName evidence="14">tRNA-i(6)A37 methylthiotransferase</fullName>
    </alternativeName>
</protein>
<dbReference type="PATRIC" id="fig|883126.3.peg.1539"/>
<dbReference type="PROSITE" id="PS51449">
    <property type="entry name" value="MTTASE_N"/>
    <property type="match status" value="1"/>
</dbReference>
<evidence type="ECO:0000256" key="12">
    <source>
        <dbReference type="ARBA" id="ARBA00052380"/>
    </source>
</evidence>
<comment type="catalytic activity">
    <reaction evidence="13">
        <text>N(6)-dimethylallyladenosine(37) in tRNA + (sulfur carrier)-SH + AH2 + 2 S-adenosyl-L-methionine = 2-methylsulfanyl-N(6)-dimethylallyladenosine(37) in tRNA + (sulfur carrier)-H + 5'-deoxyadenosine + L-methionine + A + S-adenosyl-L-homocysteine + 2 H(+)</text>
        <dbReference type="Rhea" id="RHEA:37067"/>
        <dbReference type="Rhea" id="RHEA-COMP:10375"/>
        <dbReference type="Rhea" id="RHEA-COMP:10376"/>
        <dbReference type="Rhea" id="RHEA-COMP:14737"/>
        <dbReference type="Rhea" id="RHEA-COMP:14739"/>
        <dbReference type="ChEBI" id="CHEBI:13193"/>
        <dbReference type="ChEBI" id="CHEBI:15378"/>
        <dbReference type="ChEBI" id="CHEBI:17319"/>
        <dbReference type="ChEBI" id="CHEBI:17499"/>
        <dbReference type="ChEBI" id="CHEBI:29917"/>
        <dbReference type="ChEBI" id="CHEBI:57844"/>
        <dbReference type="ChEBI" id="CHEBI:57856"/>
        <dbReference type="ChEBI" id="CHEBI:59789"/>
        <dbReference type="ChEBI" id="CHEBI:64428"/>
        <dbReference type="ChEBI" id="CHEBI:74415"/>
        <dbReference type="ChEBI" id="CHEBI:74417"/>
        <dbReference type="EC" id="2.8.4.3"/>
    </reaction>
    <physiologicalReaction direction="left-to-right" evidence="13">
        <dbReference type="Rhea" id="RHEA:37068"/>
    </physiologicalReaction>
</comment>
<name>K9DFW0_9BURK</name>
<dbReference type="PROSITE" id="PS01278">
    <property type="entry name" value="MTTASE_RADICAL"/>
    <property type="match status" value="1"/>
</dbReference>